<evidence type="ECO:0000313" key="3">
    <source>
        <dbReference type="Proteomes" id="UP000660611"/>
    </source>
</evidence>
<comment type="caution">
    <text evidence="2">The sequence shown here is derived from an EMBL/GenBank/DDBJ whole genome shotgun (WGS) entry which is preliminary data.</text>
</comment>
<evidence type="ECO:0000313" key="2">
    <source>
        <dbReference type="EMBL" id="GIG47470.1"/>
    </source>
</evidence>
<dbReference type="InterPro" id="IPR010985">
    <property type="entry name" value="Ribbon_hlx_hlx"/>
</dbReference>
<sequence>MTGTAPDFDRMTKEEIANWLLEADDITAWREWAKPSSPSGTFVQVDPTGEAVERVVTVKMPGDMVARLDSAAGRDRAGRSGIIRAAVEEYLERHQGEAA</sequence>
<dbReference type="AlphaFoldDB" id="A0A919UDA6"/>
<gene>
    <name evidence="2" type="ORF">Dsi01nite_055110</name>
</gene>
<dbReference type="RefSeq" id="WP_203849195.1">
    <property type="nucleotide sequence ID" value="NZ_BAAAVW010000018.1"/>
</dbReference>
<dbReference type="Gene3D" id="1.10.1220.10">
    <property type="entry name" value="Met repressor-like"/>
    <property type="match status" value="1"/>
</dbReference>
<dbReference type="Pfam" id="PF01402">
    <property type="entry name" value="RHH_1"/>
    <property type="match status" value="1"/>
</dbReference>
<dbReference type="GO" id="GO:0006355">
    <property type="term" value="P:regulation of DNA-templated transcription"/>
    <property type="evidence" value="ECO:0007669"/>
    <property type="project" value="InterPro"/>
</dbReference>
<evidence type="ECO:0000259" key="1">
    <source>
        <dbReference type="Pfam" id="PF01402"/>
    </source>
</evidence>
<dbReference type="InterPro" id="IPR013321">
    <property type="entry name" value="Arc_rbn_hlx_hlx"/>
</dbReference>
<accession>A0A919UDA6</accession>
<name>A0A919UDA6_9ACTN</name>
<dbReference type="Proteomes" id="UP000660611">
    <property type="component" value="Unassembled WGS sequence"/>
</dbReference>
<protein>
    <recommendedName>
        <fullName evidence="1">Ribbon-helix-helix protein CopG domain-containing protein</fullName>
    </recommendedName>
</protein>
<feature type="domain" description="Ribbon-helix-helix protein CopG" evidence="1">
    <location>
        <begin position="55"/>
        <end position="93"/>
    </location>
</feature>
<proteinExistence type="predicted"/>
<dbReference type="SUPFAM" id="SSF47598">
    <property type="entry name" value="Ribbon-helix-helix"/>
    <property type="match status" value="1"/>
</dbReference>
<reference evidence="2" key="1">
    <citation type="submission" date="2021-01" db="EMBL/GenBank/DDBJ databases">
        <title>Whole genome shotgun sequence of Dactylosporangium siamense NBRC 106093.</title>
        <authorList>
            <person name="Komaki H."/>
            <person name="Tamura T."/>
        </authorList>
    </citation>
    <scope>NUCLEOTIDE SEQUENCE</scope>
    <source>
        <strain evidence="2">NBRC 106093</strain>
    </source>
</reference>
<dbReference type="EMBL" id="BONQ01000083">
    <property type="protein sequence ID" value="GIG47470.1"/>
    <property type="molecule type" value="Genomic_DNA"/>
</dbReference>
<keyword evidence="3" id="KW-1185">Reference proteome</keyword>
<dbReference type="CDD" id="cd22231">
    <property type="entry name" value="RHH_NikR_HicB-like"/>
    <property type="match status" value="1"/>
</dbReference>
<organism evidence="2 3">
    <name type="scientific">Dactylosporangium siamense</name>
    <dbReference type="NCBI Taxonomy" id="685454"/>
    <lineage>
        <taxon>Bacteria</taxon>
        <taxon>Bacillati</taxon>
        <taxon>Actinomycetota</taxon>
        <taxon>Actinomycetes</taxon>
        <taxon>Micromonosporales</taxon>
        <taxon>Micromonosporaceae</taxon>
        <taxon>Dactylosporangium</taxon>
    </lineage>
</organism>
<dbReference type="InterPro" id="IPR002145">
    <property type="entry name" value="CopG"/>
</dbReference>